<keyword evidence="2" id="KW-1185">Reference proteome</keyword>
<name>A0A9J6B8W7_POLVA</name>
<comment type="caution">
    <text evidence="1">The sequence shown here is derived from an EMBL/GenBank/DDBJ whole genome shotgun (WGS) entry which is preliminary data.</text>
</comment>
<proteinExistence type="predicted"/>
<sequence length="282" mass="32696">MQQQREYASIWSAQIECMPINLSLTRILQQLQLHVRSMISIARVYDFYAKIPSDKIIISLLSYEEVSYLLENCSILFHNELVKAELIHSNLTSISNDHAEKYNFTQRSLMITNVNTKISKNEITNLLIQLSDFFEENLQVSGFRLIFDKRRIRLRSFAFIDCLSNENFSHFEGNQVSFGMETRWYKCMASSAVPILLKDADLILMNTNHNKIKRLLDANLLSCRISDPNIEPNDEFIRNRQVINEQGQRNIIIQVDNEEVSDESAAADILVIDEPNILDDED</sequence>
<organism evidence="1 2">
    <name type="scientific">Polypedilum vanderplanki</name>
    <name type="common">Sleeping chironomid midge</name>
    <dbReference type="NCBI Taxonomy" id="319348"/>
    <lineage>
        <taxon>Eukaryota</taxon>
        <taxon>Metazoa</taxon>
        <taxon>Ecdysozoa</taxon>
        <taxon>Arthropoda</taxon>
        <taxon>Hexapoda</taxon>
        <taxon>Insecta</taxon>
        <taxon>Pterygota</taxon>
        <taxon>Neoptera</taxon>
        <taxon>Endopterygota</taxon>
        <taxon>Diptera</taxon>
        <taxon>Nematocera</taxon>
        <taxon>Chironomoidea</taxon>
        <taxon>Chironomidae</taxon>
        <taxon>Chironominae</taxon>
        <taxon>Polypedilum</taxon>
        <taxon>Polypedilum</taxon>
    </lineage>
</organism>
<reference evidence="1" key="1">
    <citation type="submission" date="2021-03" db="EMBL/GenBank/DDBJ databases">
        <title>Chromosome level genome of the anhydrobiotic midge Polypedilum vanderplanki.</title>
        <authorList>
            <person name="Yoshida Y."/>
            <person name="Kikawada T."/>
            <person name="Gusev O."/>
        </authorList>
    </citation>
    <scope>NUCLEOTIDE SEQUENCE</scope>
    <source>
        <strain evidence="1">NIAS01</strain>
        <tissue evidence="1">Whole body or cell culture</tissue>
    </source>
</reference>
<evidence type="ECO:0000313" key="2">
    <source>
        <dbReference type="Proteomes" id="UP001107558"/>
    </source>
</evidence>
<dbReference type="Proteomes" id="UP001107558">
    <property type="component" value="Unassembled WGS sequence"/>
</dbReference>
<accession>A0A9J6B8W7</accession>
<dbReference type="AlphaFoldDB" id="A0A9J6B8W7"/>
<evidence type="ECO:0000313" key="1">
    <source>
        <dbReference type="EMBL" id="KAG5666220.1"/>
    </source>
</evidence>
<dbReference type="EMBL" id="JADBJN010000021">
    <property type="protein sequence ID" value="KAG5666220.1"/>
    <property type="molecule type" value="Genomic_DNA"/>
</dbReference>
<protein>
    <submittedName>
        <fullName evidence="1">Uncharacterized protein</fullName>
    </submittedName>
</protein>
<gene>
    <name evidence="1" type="ORF">PVAND_017641</name>
</gene>